<dbReference type="EMBL" id="KY349138">
    <property type="protein sequence ID" value="AQS22471.1"/>
    <property type="molecule type" value="Genomic_DNA"/>
</dbReference>
<geneLocation type="plasmid" evidence="2">
    <name>pCBMA213_2</name>
</geneLocation>
<evidence type="ECO:0000313" key="2">
    <source>
        <dbReference type="EMBL" id="AQS22471.1"/>
    </source>
</evidence>
<reference evidence="2" key="1">
    <citation type="submission" date="2016-12" db="EMBL/GenBank/DDBJ databases">
        <title>Complete plasmid sequence carrying type IV-like and type VII secretion systems from an atypical mycobacteria strain.</title>
        <authorList>
            <person name="Morgado S."/>
            <person name="Marin M."/>
            <person name="Fonseca E."/>
            <person name="Freitas F."/>
            <person name="Vicente A.C."/>
        </authorList>
    </citation>
    <scope>NUCLEOTIDE SEQUENCE</scope>
    <source>
        <strain evidence="2">CBMA 213</strain>
        <plasmid evidence="2">pCBMA213_2</plasmid>
    </source>
</reference>
<name>A0A1S6GKS7_9MYCO</name>
<keyword evidence="2" id="KW-0614">Plasmid</keyword>
<organism evidence="2">
    <name type="scientific">Mycolicibacterium sp. CBMA 213</name>
    <dbReference type="NCBI Taxonomy" id="1968788"/>
    <lineage>
        <taxon>Bacteria</taxon>
        <taxon>Bacillati</taxon>
        <taxon>Actinomycetota</taxon>
        <taxon>Actinomycetes</taxon>
        <taxon>Mycobacteriales</taxon>
        <taxon>Mycobacteriaceae</taxon>
        <taxon>Mycolicibacterium</taxon>
    </lineage>
</organism>
<keyword evidence="1" id="KW-0732">Signal</keyword>
<evidence type="ECO:0008006" key="3">
    <source>
        <dbReference type="Google" id="ProtNLM"/>
    </source>
</evidence>
<dbReference type="AlphaFoldDB" id="A0A1S6GKS7"/>
<proteinExistence type="predicted"/>
<gene>
    <name evidence="2" type="ORF">pCBMA213_2_00107</name>
</gene>
<feature type="signal peptide" evidence="1">
    <location>
        <begin position="1"/>
        <end position="35"/>
    </location>
</feature>
<feature type="chain" id="PRO_5010538902" description="DUF3558 domain-containing protein" evidence="1">
    <location>
        <begin position="36"/>
        <end position="187"/>
    </location>
</feature>
<protein>
    <recommendedName>
        <fullName evidence="3">DUF3558 domain-containing protein</fullName>
    </recommendedName>
</protein>
<evidence type="ECO:0000256" key="1">
    <source>
        <dbReference type="SAM" id="SignalP"/>
    </source>
</evidence>
<accession>A0A1S6GKS7</accession>
<sequence length="187" mass="18914">MNRPSRLPKRTFCGVALIQVGILASAVIFSPAARADDSTTVCPATGPERGAFPFPVGPVSPMVAGTPISAVVCRYAAGGSTDPGRRLLAAAAIDGDRLTALIADLNAVGPNIVVGRMSCPFDDGQQDLLIIDRAGDDPAYVTIGLLGCSIASNGTLRSTLRGASDSPGERVRAALATAVGPPAPPHA</sequence>